<feature type="transmembrane region" description="Helical" evidence="1">
    <location>
        <begin position="99"/>
        <end position="126"/>
    </location>
</feature>
<gene>
    <name evidence="2" type="ORF">PAND9192_01651</name>
</gene>
<dbReference type="Proteomes" id="UP000195719">
    <property type="component" value="Unassembled WGS sequence"/>
</dbReference>
<evidence type="ECO:0000256" key="1">
    <source>
        <dbReference type="SAM" id="Phobius"/>
    </source>
</evidence>
<accession>A0A1Y6MEI3</accession>
<feature type="transmembrane region" description="Helical" evidence="1">
    <location>
        <begin position="74"/>
        <end position="93"/>
    </location>
</feature>
<keyword evidence="1" id="KW-1133">Transmembrane helix</keyword>
<name>A0A1Y6MEI3_9GAMM</name>
<dbReference type="AlphaFoldDB" id="A0A1Y6MEI3"/>
<protein>
    <submittedName>
        <fullName evidence="2">Uncharacterized protein</fullName>
    </submittedName>
</protein>
<keyword evidence="1" id="KW-0812">Transmembrane</keyword>
<organism evidence="2 3">
    <name type="scientific">Photobacterium andalusiense</name>
    <dbReference type="NCBI Taxonomy" id="2204296"/>
    <lineage>
        <taxon>Bacteria</taxon>
        <taxon>Pseudomonadati</taxon>
        <taxon>Pseudomonadota</taxon>
        <taxon>Gammaproteobacteria</taxon>
        <taxon>Vibrionales</taxon>
        <taxon>Vibrionaceae</taxon>
        <taxon>Photobacterium</taxon>
    </lineage>
</organism>
<evidence type="ECO:0000313" key="2">
    <source>
        <dbReference type="EMBL" id="SMY34983.1"/>
    </source>
</evidence>
<feature type="transmembrane region" description="Helical" evidence="1">
    <location>
        <begin position="7"/>
        <end position="27"/>
    </location>
</feature>
<evidence type="ECO:0000313" key="3">
    <source>
        <dbReference type="Proteomes" id="UP000195719"/>
    </source>
</evidence>
<keyword evidence="1" id="KW-0472">Membrane</keyword>
<proteinExistence type="predicted"/>
<dbReference type="EMBL" id="FYAJ01000002">
    <property type="protein sequence ID" value="SMY34983.1"/>
    <property type="molecule type" value="Genomic_DNA"/>
</dbReference>
<feature type="transmembrane region" description="Helical" evidence="1">
    <location>
        <begin position="33"/>
        <end position="53"/>
    </location>
</feature>
<dbReference type="RefSeq" id="WP_087853350.1">
    <property type="nucleotide sequence ID" value="NZ_FYAJ01000002.1"/>
</dbReference>
<reference evidence="3" key="1">
    <citation type="submission" date="2017-06" db="EMBL/GenBank/DDBJ databases">
        <authorList>
            <person name="Rodrigo-Torres L."/>
            <person name="Arahal R.D."/>
            <person name="Lucena T."/>
        </authorList>
    </citation>
    <scope>NUCLEOTIDE SEQUENCE [LARGE SCALE GENOMIC DNA]</scope>
    <source>
        <strain evidence="3">CECT 9192</strain>
    </source>
</reference>
<sequence length="170" mass="19811">MRNTIKTLFFLSAFSPTLIALMIVRWLDYGFDNYCLILLGLFFFGALLFIGIYKAIERKSETINFIVKKVESQDYIIVTFLFAYSMPVIMRSIGIDFNVLFVCVSILSVILWFISSIPTHPLMFLFKYRFYKVESNNSMVYMLISKRVIRTPESIKKVKVISSSMLIEVD</sequence>
<keyword evidence="3" id="KW-1185">Reference proteome</keyword>